<dbReference type="InterPro" id="IPR050186">
    <property type="entry name" value="TPT_transporter"/>
</dbReference>
<keyword evidence="10" id="KW-1185">Reference proteome</keyword>
<dbReference type="OMA" id="FWYTVSS"/>
<dbReference type="EMBL" id="BR000889">
    <property type="protein sequence ID" value="FAA00711.1"/>
    <property type="molecule type" value="Genomic_DNA"/>
</dbReference>
<dbReference type="InterPro" id="IPR037185">
    <property type="entry name" value="EmrE-like"/>
</dbReference>
<evidence type="ECO:0000313" key="10">
    <source>
        <dbReference type="Proteomes" id="UP000009022"/>
    </source>
</evidence>
<feature type="transmembrane region" description="Helical" evidence="5">
    <location>
        <begin position="220"/>
        <end position="246"/>
    </location>
</feature>
<dbReference type="PANTHER" id="PTHR11132">
    <property type="entry name" value="SOLUTE CARRIER FAMILY 35"/>
    <property type="match status" value="1"/>
</dbReference>
<feature type="domain" description="Sugar phosphate transporter" evidence="7">
    <location>
        <begin position="5"/>
        <end position="295"/>
    </location>
</feature>
<dbReference type="FunCoup" id="B3S122">
    <property type="interactions" value="1626"/>
</dbReference>
<dbReference type="GO" id="GO:0016020">
    <property type="term" value="C:membrane"/>
    <property type="evidence" value="ECO:0007669"/>
    <property type="project" value="UniProtKB-SubCell"/>
</dbReference>
<keyword evidence="2 5" id="KW-0812">Transmembrane</keyword>
<dbReference type="Proteomes" id="UP000009022">
    <property type="component" value="Unassembled WGS sequence"/>
</dbReference>
<keyword evidence="4 5" id="KW-0472">Membrane</keyword>
<dbReference type="GO" id="GO:0055085">
    <property type="term" value="P:transmembrane transport"/>
    <property type="evidence" value="ECO:0000318"/>
    <property type="project" value="GO_Central"/>
</dbReference>
<gene>
    <name evidence="9" type="primary">slc35e1</name>
    <name evidence="8" type="ORF">TRIADDRAFT_28036</name>
</gene>
<evidence type="ECO:0000313" key="8">
    <source>
        <dbReference type="EMBL" id="EDV23491.1"/>
    </source>
</evidence>
<dbReference type="RefSeq" id="XP_002114401.1">
    <property type="nucleotide sequence ID" value="XM_002114365.1"/>
</dbReference>
<keyword evidence="3 5" id="KW-1133">Transmembrane helix</keyword>
<comment type="subcellular location">
    <subcellularLocation>
        <location evidence="1">Membrane</location>
        <topology evidence="1">Multi-pass membrane protein</topology>
    </subcellularLocation>
</comment>
<reference evidence="8 10" key="1">
    <citation type="journal article" date="2008" name="Nature">
        <title>The Trichoplax genome and the nature of placozoans.</title>
        <authorList>
            <person name="Srivastava M."/>
            <person name="Begovic E."/>
            <person name="Chapman J."/>
            <person name="Putnam N.H."/>
            <person name="Hellsten U."/>
            <person name="Kawashima T."/>
            <person name="Kuo A."/>
            <person name="Mitros T."/>
            <person name="Salamov A."/>
            <person name="Carpenter M.L."/>
            <person name="Signorovitch A.Y."/>
            <person name="Moreno M.A."/>
            <person name="Kamm K."/>
            <person name="Grimwood J."/>
            <person name="Schmutz J."/>
            <person name="Shapiro H."/>
            <person name="Grigoriev I.V."/>
            <person name="Buss L.W."/>
            <person name="Schierwater B."/>
            <person name="Dellaporta S.L."/>
            <person name="Rokhsar D.S."/>
        </authorList>
    </citation>
    <scope>NUCLEOTIDE SEQUENCE [LARGE SCALE GENOMIC DNA]</scope>
    <source>
        <strain evidence="8 10">Grell-BS-1999</strain>
    </source>
</reference>
<name>B3S122_TRIAD</name>
<dbReference type="AlphaFoldDB" id="B3S122"/>
<dbReference type="eggNOG" id="KOG1441">
    <property type="taxonomic scope" value="Eukaryota"/>
</dbReference>
<feature type="transmembrane region" description="Helical" evidence="5">
    <location>
        <begin position="190"/>
        <end position="208"/>
    </location>
</feature>
<dbReference type="KEGG" id="tad:TRIADDRAFT_28036"/>
<dbReference type="Pfam" id="PF03151">
    <property type="entry name" value="TPT"/>
    <property type="match status" value="1"/>
</dbReference>
<feature type="transmembrane region" description="Helical" evidence="5">
    <location>
        <begin position="253"/>
        <end position="272"/>
    </location>
</feature>
<reference evidence="9" key="3">
    <citation type="submission" date="2011-01" db="EMBL/GenBank/DDBJ databases">
        <authorList>
            <person name="Vastermark A.J."/>
            <person name="Sallman Almen M."/>
            <person name="Fredriksson R."/>
            <person name="Schioth H.B."/>
        </authorList>
    </citation>
    <scope>NUCLEOTIDE SEQUENCE</scope>
</reference>
<dbReference type="GO" id="GO:0005794">
    <property type="term" value="C:Golgi apparatus"/>
    <property type="evidence" value="ECO:0000318"/>
    <property type="project" value="GO_Central"/>
</dbReference>
<evidence type="ECO:0000256" key="4">
    <source>
        <dbReference type="ARBA" id="ARBA00023136"/>
    </source>
</evidence>
<dbReference type="GO" id="GO:0015297">
    <property type="term" value="F:antiporter activity"/>
    <property type="evidence" value="ECO:0000318"/>
    <property type="project" value="GO_Central"/>
</dbReference>
<feature type="transmembrane region" description="Helical" evidence="5">
    <location>
        <begin position="73"/>
        <end position="92"/>
    </location>
</feature>
<dbReference type="EMBL" id="DS985247">
    <property type="protein sequence ID" value="EDV23491.1"/>
    <property type="molecule type" value="Genomic_DNA"/>
</dbReference>
<evidence type="ECO:0000256" key="3">
    <source>
        <dbReference type="ARBA" id="ARBA00022989"/>
    </source>
</evidence>
<proteinExistence type="predicted"/>
<feature type="transmembrane region" description="Helical" evidence="5">
    <location>
        <begin position="98"/>
        <end position="118"/>
    </location>
</feature>
<protein>
    <submittedName>
        <fullName evidence="9">Solute carrier family 35 member E1-like protein</fullName>
    </submittedName>
</protein>
<feature type="signal peptide" evidence="6">
    <location>
        <begin position="1"/>
        <end position="18"/>
    </location>
</feature>
<feature type="transmembrane region" description="Helical" evidence="5">
    <location>
        <begin position="149"/>
        <end position="169"/>
    </location>
</feature>
<reference evidence="9" key="2">
    <citation type="journal article" date="2011" name="BMC Evol. Biol.">
        <title>Functional specialization in nucleotide sugar transporters occurred through differentiation of the gene cluster EamA (DUF6) before the radiation of Viridiplantae.</title>
        <authorList>
            <person name="Vastermark A."/>
            <person name="Sallman Almen M."/>
            <person name="Simmen M.W."/>
            <person name="Fredriksson R."/>
            <person name="Schioth H.B."/>
        </authorList>
    </citation>
    <scope>NUCLEOTIDE SEQUENCE</scope>
</reference>
<accession>B3S122</accession>
<dbReference type="HOGENOM" id="CLU_019048_1_0_1"/>
<dbReference type="InParanoid" id="B3S122"/>
<feature type="chain" id="PRO_5010824422" evidence="6">
    <location>
        <begin position="19"/>
        <end position="304"/>
    </location>
</feature>
<evidence type="ECO:0000256" key="1">
    <source>
        <dbReference type="ARBA" id="ARBA00004141"/>
    </source>
</evidence>
<evidence type="ECO:0000313" key="9">
    <source>
        <dbReference type="EMBL" id="FAA00711.1"/>
    </source>
</evidence>
<dbReference type="STRING" id="10228.B3S122"/>
<dbReference type="InterPro" id="IPR004853">
    <property type="entry name" value="Sugar_P_trans_dom"/>
</dbReference>
<dbReference type="GeneID" id="6755614"/>
<evidence type="ECO:0000259" key="7">
    <source>
        <dbReference type="Pfam" id="PF03151"/>
    </source>
</evidence>
<evidence type="ECO:0000256" key="2">
    <source>
        <dbReference type="ARBA" id="ARBA00022692"/>
    </source>
</evidence>
<organism evidence="10">
    <name type="scientific">Trichoplax adhaerens</name>
    <name type="common">Trichoplax reptans</name>
    <dbReference type="NCBI Taxonomy" id="10228"/>
    <lineage>
        <taxon>Eukaryota</taxon>
        <taxon>Metazoa</taxon>
        <taxon>Placozoa</taxon>
        <taxon>Uniplacotomia</taxon>
        <taxon>Trichoplacea</taxon>
        <taxon>Trichoplacidae</taxon>
        <taxon>Trichoplax</taxon>
    </lineage>
</organism>
<dbReference type="SUPFAM" id="SSF103481">
    <property type="entry name" value="Multidrug resistance efflux transporter EmrE"/>
    <property type="match status" value="1"/>
</dbReference>
<sequence>MGKYKIVLLCLSWYIVSASNNVVGKWVLRDWPHPLTLSFIQVVSQTVYLGSLLKFWHVDSLPYVVYKSYWSKILPLAANKILGALLSHVAIWKVSVSYAHTVKALMPFFTVIMAKLVLGATYTVKEYLSLLPIVGGVMLATATEIEFDIIGLISCVLSTLSFALQNVYSKKVLSDVKVHHLRLLHTMSRSATSLMLPIWFVFDVMPILEEKDTVRYPYYPYWITFLVFLNGFINFLQNIIAFTILWTINPLSYSVASATKRIFVIVISIAILRNPITSANAIGMTLAAGGVVIYNRVSSANFMN</sequence>
<dbReference type="OrthoDB" id="6418713at2759"/>
<evidence type="ECO:0000256" key="6">
    <source>
        <dbReference type="SAM" id="SignalP"/>
    </source>
</evidence>
<feature type="transmembrane region" description="Helical" evidence="5">
    <location>
        <begin position="278"/>
        <end position="297"/>
    </location>
</feature>
<evidence type="ECO:0000256" key="5">
    <source>
        <dbReference type="SAM" id="Phobius"/>
    </source>
</evidence>
<dbReference type="CTD" id="6755614"/>
<keyword evidence="6" id="KW-0732">Signal</keyword>